<proteinExistence type="predicted"/>
<accession>A0A179B0X5</accession>
<feature type="coiled-coil region" evidence="1">
    <location>
        <begin position="125"/>
        <end position="167"/>
    </location>
</feature>
<organism evidence="3 4">
    <name type="scientific">Peptidiphaga gingivicola</name>
    <dbReference type="NCBI Taxonomy" id="2741497"/>
    <lineage>
        <taxon>Bacteria</taxon>
        <taxon>Bacillati</taxon>
        <taxon>Actinomycetota</taxon>
        <taxon>Actinomycetes</taxon>
        <taxon>Actinomycetales</taxon>
        <taxon>Actinomycetaceae</taxon>
        <taxon>Peptidiphaga</taxon>
    </lineage>
</organism>
<reference evidence="3 4" key="1">
    <citation type="submission" date="2016-04" db="EMBL/GenBank/DDBJ databases">
        <title>Peptidophaga gingivicola gen. nov., sp. nov., isolated from human subgingival plaque.</title>
        <authorList>
            <person name="Beall C.J."/>
            <person name="Mokrzan E.M."/>
            <person name="Griffen A.L."/>
            <person name="Leys E.J."/>
        </authorList>
    </citation>
    <scope>NUCLEOTIDE SEQUENCE [LARGE SCALE GENOMIC DNA]</scope>
    <source>
        <strain evidence="3 4">BA112</strain>
    </source>
</reference>
<dbReference type="RefSeq" id="WP_064231821.1">
    <property type="nucleotide sequence ID" value="NZ_LVZK01000003.1"/>
</dbReference>
<evidence type="ECO:0000256" key="2">
    <source>
        <dbReference type="SAM" id="MobiDB-lite"/>
    </source>
</evidence>
<feature type="region of interest" description="Disordered" evidence="2">
    <location>
        <begin position="1"/>
        <end position="43"/>
    </location>
</feature>
<feature type="compositionally biased region" description="Pro residues" evidence="2">
    <location>
        <begin position="1"/>
        <end position="21"/>
    </location>
</feature>
<keyword evidence="1" id="KW-0175">Coiled coil</keyword>
<protein>
    <submittedName>
        <fullName evidence="3">ATPase</fullName>
    </submittedName>
</protein>
<dbReference type="Pfam" id="PF03993">
    <property type="entry name" value="DUF349"/>
    <property type="match status" value="3"/>
</dbReference>
<feature type="coiled-coil region" evidence="1">
    <location>
        <begin position="364"/>
        <end position="421"/>
    </location>
</feature>
<gene>
    <name evidence="3" type="ORF">A4H34_08565</name>
</gene>
<dbReference type="InterPro" id="IPR007139">
    <property type="entry name" value="DUF349"/>
</dbReference>
<sequence>MTESTPPPTPKPVPRPIPKPHPVGAAKPAPSRSDSAAAEAAAWGRVDDEGNVWLRSGDGERIVGQYAAEGSKKDALAIYVRRYLDLEAQLALIEARVETVNPEESASALRAFDKQIVKPSAVGDIEGLRNRSAALASRISELRAEHKAKREQAKAEARAQREALVERAEAIAASVNTPINWRDTRAELMELFERWKDAQKNGPRISRSTNDALWKRLSHARKVFEDARRAFFARLEKERAHVVAAKERLISEAEAIAKSTDWRETSNEMRRLMDEWKAAGRASKHDDNVLWERFMAAREVFFSARSAHHAAVDQEFANNLAAKLELLAEAEALLPIDDLDAARAAYRDIGERWEAIGMVPRSDYPRVEGRMRQIADEIRRAEDEQWRRTDPEKKQRSTGMAAQLEALIAELDGEIAAAKEAGDEAKVKELNEARQARQAWLDQVNSDL</sequence>
<dbReference type="EMBL" id="LVZK01000003">
    <property type="protein sequence ID" value="OAP85160.1"/>
    <property type="molecule type" value="Genomic_DNA"/>
</dbReference>
<evidence type="ECO:0000256" key="1">
    <source>
        <dbReference type="SAM" id="Coils"/>
    </source>
</evidence>
<dbReference type="STRING" id="1823756.A4H34_08565"/>
<evidence type="ECO:0000313" key="3">
    <source>
        <dbReference type="EMBL" id="OAP85160.1"/>
    </source>
</evidence>
<comment type="caution">
    <text evidence="3">The sequence shown here is derived from an EMBL/GenBank/DDBJ whole genome shotgun (WGS) entry which is preliminary data.</text>
</comment>
<dbReference type="Proteomes" id="UP000078368">
    <property type="component" value="Unassembled WGS sequence"/>
</dbReference>
<evidence type="ECO:0000313" key="4">
    <source>
        <dbReference type="Proteomes" id="UP000078368"/>
    </source>
</evidence>
<name>A0A179B0X5_9ACTO</name>
<keyword evidence="4" id="KW-1185">Reference proteome</keyword>
<feature type="compositionally biased region" description="Low complexity" evidence="2">
    <location>
        <begin position="22"/>
        <end position="42"/>
    </location>
</feature>
<dbReference type="AlphaFoldDB" id="A0A179B0X5"/>